<protein>
    <submittedName>
        <fullName evidence="5">Phosphate ABC transporter substrate-binding protein (PhoT family)</fullName>
    </submittedName>
</protein>
<feature type="domain" description="OmpA-like" evidence="4">
    <location>
        <begin position="394"/>
        <end position="517"/>
    </location>
</feature>
<reference evidence="5 6" key="1">
    <citation type="submission" date="2019-03" db="EMBL/GenBank/DDBJ databases">
        <title>Genomic Encyclopedia of Type Strains, Phase IV (KMG-IV): sequencing the most valuable type-strain genomes for metagenomic binning, comparative biology and taxonomic classification.</title>
        <authorList>
            <person name="Goeker M."/>
        </authorList>
    </citation>
    <scope>NUCLEOTIDE SEQUENCE [LARGE SCALE GENOMIC DNA]</scope>
    <source>
        <strain evidence="5 6">DSM 21153</strain>
    </source>
</reference>
<accession>A0A4R1YT25</accession>
<evidence type="ECO:0000313" key="5">
    <source>
        <dbReference type="EMBL" id="TCM82062.1"/>
    </source>
</evidence>
<dbReference type="RefSeq" id="WP_132695799.1">
    <property type="nucleotide sequence ID" value="NZ_SLVM01000017.1"/>
</dbReference>
<evidence type="ECO:0000256" key="3">
    <source>
        <dbReference type="SAM" id="SignalP"/>
    </source>
</evidence>
<comment type="caution">
    <text evidence="5">The sequence shown here is derived from an EMBL/GenBank/DDBJ whole genome shotgun (WGS) entry which is preliminary data.</text>
</comment>
<dbReference type="SUPFAM" id="SSF53850">
    <property type="entry name" value="Periplasmic binding protein-like II"/>
    <property type="match status" value="1"/>
</dbReference>
<dbReference type="PROSITE" id="PS51123">
    <property type="entry name" value="OMPA_2"/>
    <property type="match status" value="1"/>
</dbReference>
<evidence type="ECO:0000259" key="4">
    <source>
        <dbReference type="PROSITE" id="PS51123"/>
    </source>
</evidence>
<keyword evidence="1 3" id="KW-0732">Signal</keyword>
<organism evidence="5 6">
    <name type="scientific">Rhodovulum steppense</name>
    <dbReference type="NCBI Taxonomy" id="540251"/>
    <lineage>
        <taxon>Bacteria</taxon>
        <taxon>Pseudomonadati</taxon>
        <taxon>Pseudomonadota</taxon>
        <taxon>Alphaproteobacteria</taxon>
        <taxon>Rhodobacterales</taxon>
        <taxon>Paracoccaceae</taxon>
        <taxon>Rhodovulum</taxon>
    </lineage>
</organism>
<name>A0A4R1YT25_9RHOB</name>
<dbReference type="CDD" id="cd07185">
    <property type="entry name" value="OmpA_C-like"/>
    <property type="match status" value="1"/>
</dbReference>
<feature type="signal peptide" evidence="3">
    <location>
        <begin position="1"/>
        <end position="23"/>
    </location>
</feature>
<dbReference type="InterPro" id="IPR006665">
    <property type="entry name" value="OmpA-like"/>
</dbReference>
<dbReference type="Proteomes" id="UP000295277">
    <property type="component" value="Unassembled WGS sequence"/>
</dbReference>
<evidence type="ECO:0000256" key="2">
    <source>
        <dbReference type="PROSITE-ProRule" id="PRU00473"/>
    </source>
</evidence>
<dbReference type="InterPro" id="IPR050811">
    <property type="entry name" value="Phosphate_ABC_transporter"/>
</dbReference>
<dbReference type="Pfam" id="PF12849">
    <property type="entry name" value="PBP_like_2"/>
    <property type="match status" value="1"/>
</dbReference>
<dbReference type="PANTHER" id="PTHR30570">
    <property type="entry name" value="PERIPLASMIC PHOSPHATE BINDING COMPONENT OF PHOSPHATE ABC TRANSPORTER"/>
    <property type="match status" value="1"/>
</dbReference>
<dbReference type="OrthoDB" id="9790048at2"/>
<dbReference type="Gene3D" id="3.30.1330.60">
    <property type="entry name" value="OmpA-like domain"/>
    <property type="match status" value="1"/>
</dbReference>
<dbReference type="SUPFAM" id="SSF103088">
    <property type="entry name" value="OmpA-like"/>
    <property type="match status" value="1"/>
</dbReference>
<evidence type="ECO:0000256" key="1">
    <source>
        <dbReference type="ARBA" id="ARBA00022729"/>
    </source>
</evidence>
<feature type="chain" id="PRO_5020671555" evidence="3">
    <location>
        <begin position="24"/>
        <end position="517"/>
    </location>
</feature>
<dbReference type="AlphaFoldDB" id="A0A4R1YT25"/>
<keyword evidence="6" id="KW-1185">Reference proteome</keyword>
<keyword evidence="2" id="KW-0472">Membrane</keyword>
<dbReference type="EMBL" id="SLVM01000017">
    <property type="protein sequence ID" value="TCM82062.1"/>
    <property type="molecule type" value="Genomic_DNA"/>
</dbReference>
<evidence type="ECO:0000313" key="6">
    <source>
        <dbReference type="Proteomes" id="UP000295277"/>
    </source>
</evidence>
<proteinExistence type="predicted"/>
<gene>
    <name evidence="5" type="ORF">EV216_11734</name>
</gene>
<dbReference type="Gene3D" id="3.40.190.10">
    <property type="entry name" value="Periplasmic binding protein-like II"/>
    <property type="match status" value="2"/>
</dbReference>
<dbReference type="GO" id="GO:0016020">
    <property type="term" value="C:membrane"/>
    <property type="evidence" value="ECO:0007669"/>
    <property type="project" value="UniProtKB-UniRule"/>
</dbReference>
<dbReference type="PANTHER" id="PTHR30570:SF1">
    <property type="entry name" value="PHOSPHATE-BINDING PROTEIN PSTS"/>
    <property type="match status" value="1"/>
</dbReference>
<dbReference type="InterPro" id="IPR024370">
    <property type="entry name" value="PBP_domain"/>
</dbReference>
<dbReference type="InterPro" id="IPR036737">
    <property type="entry name" value="OmpA-like_sf"/>
</dbReference>
<sequence length="517" mass="54703">MRLFRCAALAAALLSLPVAPARAQDVTLSSRDGSVEISGTLIGFDGEFYRVDTIYGPLTLDGQGVICTGPGCPGIEAHVARFRLSGTPVLGEVLMPALIETYADQHGLSVTRDRDGPGLRFVLSDRAAGHPVAEIDLSLVSTEEGFADLLAETADIVMAAREPRPDEIRRLREAGFGDLSDPARRRVVALDAIVPVVAPGHPVQEIAIDAMIGILTGQITDWSELGGPDAPLTVHLLDRQDGLQQAIALRLLDGASPTPAARRHSGAAALSAAVAADPLGVGLTRVSALGDAQQVPLTGGCGLRLVANRQSVKTEDYPFVAPLFLYTTARRQQLFAREFLDWLDTAPAQLVIRRAGFVDQLRDTIPFGRQGDRLGLAIAQAGPEVTLSDLQRLVAALAGAQRLSTTFRFREGGSAELDAQSFGNIGALARALEAGVFDGRTLIFAGFTDGDGPAEANLGIARLRAEAVHDAVRAVATAADLSRVALRVEAFGEALPIACDNSAWGGFINRRVEVWLR</sequence>